<comment type="caution">
    <text evidence="1">The sequence shown here is derived from an EMBL/GenBank/DDBJ whole genome shotgun (WGS) entry which is preliminary data.</text>
</comment>
<sequence length="180" mass="19407">MRFNNPFVFLVQITLDVLLLPVSDNESSLGKNAASCGQYLTLNTGTAAHDSPSSSGGIASSVTDSDNFIYELERGYLLPTEQTPSSVTSTFEATKRRSELHFDIGRGSIFGMRFNNPFVFLVQTPSERYDVETGLRPLGRIFGVIGCVNETMIAIVGPSKNDATAMKAVHFAGSISTPST</sequence>
<evidence type="ECO:0000313" key="1">
    <source>
        <dbReference type="EMBL" id="KAG0418626.1"/>
    </source>
</evidence>
<gene>
    <name evidence="1" type="ORF">HPB47_004703</name>
</gene>
<proteinExistence type="predicted"/>
<reference evidence="1 2" key="1">
    <citation type="journal article" date="2020" name="Cell">
        <title>Large-Scale Comparative Analyses of Tick Genomes Elucidate Their Genetic Diversity and Vector Capacities.</title>
        <authorList>
            <consortium name="Tick Genome and Microbiome Consortium (TIGMIC)"/>
            <person name="Jia N."/>
            <person name="Wang J."/>
            <person name="Shi W."/>
            <person name="Du L."/>
            <person name="Sun Y."/>
            <person name="Zhan W."/>
            <person name="Jiang J.F."/>
            <person name="Wang Q."/>
            <person name="Zhang B."/>
            <person name="Ji P."/>
            <person name="Bell-Sakyi L."/>
            <person name="Cui X.M."/>
            <person name="Yuan T.T."/>
            <person name="Jiang B.G."/>
            <person name="Yang W.F."/>
            <person name="Lam T.T."/>
            <person name="Chang Q.C."/>
            <person name="Ding S.J."/>
            <person name="Wang X.J."/>
            <person name="Zhu J.G."/>
            <person name="Ruan X.D."/>
            <person name="Zhao L."/>
            <person name="Wei J.T."/>
            <person name="Ye R.Z."/>
            <person name="Que T.C."/>
            <person name="Du C.H."/>
            <person name="Zhou Y.H."/>
            <person name="Cheng J.X."/>
            <person name="Dai P.F."/>
            <person name="Guo W.B."/>
            <person name="Han X.H."/>
            <person name="Huang E.J."/>
            <person name="Li L.F."/>
            <person name="Wei W."/>
            <person name="Gao Y.C."/>
            <person name="Liu J.Z."/>
            <person name="Shao H.Z."/>
            <person name="Wang X."/>
            <person name="Wang C.C."/>
            <person name="Yang T.C."/>
            <person name="Huo Q.B."/>
            <person name="Li W."/>
            <person name="Chen H.Y."/>
            <person name="Chen S.E."/>
            <person name="Zhou L.G."/>
            <person name="Ni X.B."/>
            <person name="Tian J.H."/>
            <person name="Sheng Y."/>
            <person name="Liu T."/>
            <person name="Pan Y.S."/>
            <person name="Xia L.Y."/>
            <person name="Li J."/>
            <person name="Zhao F."/>
            <person name="Cao W.C."/>
        </authorList>
    </citation>
    <scope>NUCLEOTIDE SEQUENCE [LARGE SCALE GENOMIC DNA]</scope>
    <source>
        <strain evidence="1">Iper-2018</strain>
    </source>
</reference>
<keyword evidence="2" id="KW-1185">Reference proteome</keyword>
<organism evidence="1 2">
    <name type="scientific">Ixodes persulcatus</name>
    <name type="common">Taiga tick</name>
    <dbReference type="NCBI Taxonomy" id="34615"/>
    <lineage>
        <taxon>Eukaryota</taxon>
        <taxon>Metazoa</taxon>
        <taxon>Ecdysozoa</taxon>
        <taxon>Arthropoda</taxon>
        <taxon>Chelicerata</taxon>
        <taxon>Arachnida</taxon>
        <taxon>Acari</taxon>
        <taxon>Parasitiformes</taxon>
        <taxon>Ixodida</taxon>
        <taxon>Ixodoidea</taxon>
        <taxon>Ixodidae</taxon>
        <taxon>Ixodinae</taxon>
        <taxon>Ixodes</taxon>
    </lineage>
</organism>
<dbReference type="EMBL" id="JABSTQ010010723">
    <property type="protein sequence ID" value="KAG0418626.1"/>
    <property type="molecule type" value="Genomic_DNA"/>
</dbReference>
<protein>
    <submittedName>
        <fullName evidence="1">Uncharacterized protein</fullName>
    </submittedName>
</protein>
<evidence type="ECO:0000313" key="2">
    <source>
        <dbReference type="Proteomes" id="UP000805193"/>
    </source>
</evidence>
<name>A0AC60PF42_IXOPE</name>
<accession>A0AC60PF42</accession>
<dbReference type="Proteomes" id="UP000805193">
    <property type="component" value="Unassembled WGS sequence"/>
</dbReference>